<comment type="caution">
    <text evidence="1">The sequence shown here is derived from an EMBL/GenBank/DDBJ whole genome shotgun (WGS) entry which is preliminary data.</text>
</comment>
<evidence type="ECO:0000313" key="2">
    <source>
        <dbReference type="Proteomes" id="UP000717696"/>
    </source>
</evidence>
<proteinExistence type="predicted"/>
<gene>
    <name evidence="1" type="ORF">B0J13DRAFT_526048</name>
</gene>
<organism evidence="1 2">
    <name type="scientific">Dactylonectria estremocensis</name>
    <dbReference type="NCBI Taxonomy" id="1079267"/>
    <lineage>
        <taxon>Eukaryota</taxon>
        <taxon>Fungi</taxon>
        <taxon>Dikarya</taxon>
        <taxon>Ascomycota</taxon>
        <taxon>Pezizomycotina</taxon>
        <taxon>Sordariomycetes</taxon>
        <taxon>Hypocreomycetidae</taxon>
        <taxon>Hypocreales</taxon>
        <taxon>Nectriaceae</taxon>
        <taxon>Dactylonectria</taxon>
    </lineage>
</organism>
<dbReference type="AlphaFoldDB" id="A0A9P9ERI0"/>
<sequence length="179" mass="19964">MDPNHILEKPSSRPVVAVHQGNLWILWLDASTNRITSSVLDSVGESWAEPNKWDVLGQASGSPAIAEFHGVLHLAYTQEGDGKIVHMTFSDNKYSLGTSGFVINATSTGHLLYTPHDDRNVCYQTKFQDYGETGALPRTWAMVLCRVQLRDIQSHDLMTFKSDNSKQKLLLAENTQGDY</sequence>
<dbReference type="SUPFAM" id="SSF89372">
    <property type="entry name" value="Fucose-specific lectin"/>
    <property type="match status" value="1"/>
</dbReference>
<protein>
    <submittedName>
        <fullName evidence="1">Uncharacterized protein</fullName>
    </submittedName>
</protein>
<accession>A0A9P9ERI0</accession>
<dbReference type="OrthoDB" id="1046782at2759"/>
<name>A0A9P9ERI0_9HYPO</name>
<keyword evidence="2" id="KW-1185">Reference proteome</keyword>
<dbReference type="EMBL" id="JAGMUU010000011">
    <property type="protein sequence ID" value="KAH7142592.1"/>
    <property type="molecule type" value="Genomic_DNA"/>
</dbReference>
<dbReference type="Proteomes" id="UP000717696">
    <property type="component" value="Unassembled WGS sequence"/>
</dbReference>
<reference evidence="1" key="1">
    <citation type="journal article" date="2021" name="Nat. Commun.">
        <title>Genetic determinants of endophytism in the Arabidopsis root mycobiome.</title>
        <authorList>
            <person name="Mesny F."/>
            <person name="Miyauchi S."/>
            <person name="Thiergart T."/>
            <person name="Pickel B."/>
            <person name="Atanasova L."/>
            <person name="Karlsson M."/>
            <person name="Huettel B."/>
            <person name="Barry K.W."/>
            <person name="Haridas S."/>
            <person name="Chen C."/>
            <person name="Bauer D."/>
            <person name="Andreopoulos W."/>
            <person name="Pangilinan J."/>
            <person name="LaButti K."/>
            <person name="Riley R."/>
            <person name="Lipzen A."/>
            <person name="Clum A."/>
            <person name="Drula E."/>
            <person name="Henrissat B."/>
            <person name="Kohler A."/>
            <person name="Grigoriev I.V."/>
            <person name="Martin F.M."/>
            <person name="Hacquard S."/>
        </authorList>
    </citation>
    <scope>NUCLEOTIDE SEQUENCE</scope>
    <source>
        <strain evidence="1">MPI-CAGE-AT-0021</strain>
    </source>
</reference>
<evidence type="ECO:0000313" key="1">
    <source>
        <dbReference type="EMBL" id="KAH7142592.1"/>
    </source>
</evidence>